<dbReference type="PANTHER" id="PTHR16089:SF28">
    <property type="entry name" value="REST COREPRESSOR"/>
    <property type="match status" value="1"/>
</dbReference>
<dbReference type="InterPro" id="IPR051066">
    <property type="entry name" value="Trans_reg/Corepressor"/>
</dbReference>
<evidence type="ECO:0000256" key="8">
    <source>
        <dbReference type="SAM" id="MobiDB-lite"/>
    </source>
</evidence>
<evidence type="ECO:0000256" key="4">
    <source>
        <dbReference type="ARBA" id="ARBA00023054"/>
    </source>
</evidence>
<comment type="similarity">
    <text evidence="7">Belongs to the CoREST family.</text>
</comment>
<dbReference type="EMBL" id="CAWYQH010000130">
    <property type="protein sequence ID" value="CAK8693277.1"/>
    <property type="molecule type" value="Genomic_DNA"/>
</dbReference>
<dbReference type="InterPro" id="IPR009057">
    <property type="entry name" value="Homeodomain-like_sf"/>
</dbReference>
<evidence type="ECO:0008006" key="13">
    <source>
        <dbReference type="Google" id="ProtNLM"/>
    </source>
</evidence>
<evidence type="ECO:0000256" key="6">
    <source>
        <dbReference type="ARBA" id="ARBA00023242"/>
    </source>
</evidence>
<keyword evidence="3" id="KW-0805">Transcription regulation</keyword>
<dbReference type="Pfam" id="PF01448">
    <property type="entry name" value="ELM2"/>
    <property type="match status" value="1"/>
</dbReference>
<evidence type="ECO:0000256" key="3">
    <source>
        <dbReference type="ARBA" id="ARBA00023015"/>
    </source>
</evidence>
<evidence type="ECO:0000256" key="5">
    <source>
        <dbReference type="ARBA" id="ARBA00023163"/>
    </source>
</evidence>
<feature type="compositionally biased region" description="Polar residues" evidence="8">
    <location>
        <begin position="1"/>
        <end position="13"/>
    </location>
</feature>
<protein>
    <recommendedName>
        <fullName evidence="13">REST corepressor</fullName>
    </recommendedName>
</protein>
<dbReference type="Pfam" id="PF00249">
    <property type="entry name" value="Myb_DNA-binding"/>
    <property type="match status" value="2"/>
</dbReference>
<feature type="domain" description="SANT" evidence="10">
    <location>
        <begin position="283"/>
        <end position="322"/>
    </location>
</feature>
<evidence type="ECO:0000256" key="2">
    <source>
        <dbReference type="ARBA" id="ARBA00022491"/>
    </source>
</evidence>
<proteinExistence type="inferred from homology"/>
<dbReference type="SMART" id="SM01189">
    <property type="entry name" value="ELM2"/>
    <property type="match status" value="1"/>
</dbReference>
<evidence type="ECO:0000259" key="10">
    <source>
        <dbReference type="PROSITE" id="PS51293"/>
    </source>
</evidence>
<feature type="region of interest" description="Disordered" evidence="8">
    <location>
        <begin position="1"/>
        <end position="28"/>
    </location>
</feature>
<evidence type="ECO:0000313" key="12">
    <source>
        <dbReference type="Proteomes" id="UP001642483"/>
    </source>
</evidence>
<dbReference type="InterPro" id="IPR049048">
    <property type="entry name" value="REST_helical"/>
</dbReference>
<dbReference type="CDD" id="cd00167">
    <property type="entry name" value="SANT"/>
    <property type="match status" value="1"/>
</dbReference>
<dbReference type="Gene3D" id="1.10.10.60">
    <property type="entry name" value="Homeodomain-like"/>
    <property type="match status" value="1"/>
</dbReference>
<evidence type="ECO:0000256" key="1">
    <source>
        <dbReference type="ARBA" id="ARBA00004123"/>
    </source>
</evidence>
<comment type="subcellular location">
    <subcellularLocation>
        <location evidence="1">Nucleus</location>
    </subcellularLocation>
</comment>
<sequence>MTTTYPTMWTKPSNGVDGYASDSSTEEEPQVRMRVGEMYQAQVPIWHENPKTKPSNSKEGMLIWSPNEEIPDEKLDTYCQIAKDKHSYNMEQALGILFWHKHDVKKSLGDMQNFTPMPDDWSMEDKVLFEQAYNFHGKNFRKIQQLIPDKEISQLVKHYYTWKKSRMKMSWMDRQATKRSHDSDDSQPEDDVITNMEEKYPPIKMQIVHEDAETKHKLPKGIQLNENDITVLSHHEKGVEGYLSSLDEKLANIKRQVQNEKQVSSQLAESLSSIEKPEDVELGLDEEWKDEEIALVIEGVRKYGENYEAIADILGTKSSENVNLLLGTRRSELNIDKILKEYEANSEHSPKHIEVIQGS</sequence>
<keyword evidence="2" id="KW-0678">Repressor</keyword>
<organism evidence="11 12">
    <name type="scientific">Clavelina lepadiformis</name>
    <name type="common">Light-bulb sea squirt</name>
    <name type="synonym">Ascidia lepadiformis</name>
    <dbReference type="NCBI Taxonomy" id="159417"/>
    <lineage>
        <taxon>Eukaryota</taxon>
        <taxon>Metazoa</taxon>
        <taxon>Chordata</taxon>
        <taxon>Tunicata</taxon>
        <taxon>Ascidiacea</taxon>
        <taxon>Aplousobranchia</taxon>
        <taxon>Clavelinidae</taxon>
        <taxon>Clavelina</taxon>
    </lineage>
</organism>
<keyword evidence="4" id="KW-0175">Coiled coil</keyword>
<dbReference type="Gene3D" id="4.10.1240.50">
    <property type="match status" value="1"/>
</dbReference>
<name>A0ABP0GNG9_CLALP</name>
<dbReference type="InterPro" id="IPR001005">
    <property type="entry name" value="SANT/Myb"/>
</dbReference>
<dbReference type="Proteomes" id="UP001642483">
    <property type="component" value="Unassembled WGS sequence"/>
</dbReference>
<dbReference type="Gene3D" id="1.20.58.1880">
    <property type="match status" value="1"/>
</dbReference>
<feature type="domain" description="SANT" evidence="10">
    <location>
        <begin position="116"/>
        <end position="167"/>
    </location>
</feature>
<feature type="domain" description="ELM2" evidence="9">
    <location>
        <begin position="31"/>
        <end position="115"/>
    </location>
</feature>
<evidence type="ECO:0000259" key="9">
    <source>
        <dbReference type="PROSITE" id="PS51156"/>
    </source>
</evidence>
<evidence type="ECO:0000313" key="11">
    <source>
        <dbReference type="EMBL" id="CAK8693277.1"/>
    </source>
</evidence>
<gene>
    <name evidence="11" type="ORF">CVLEPA_LOCUS26576</name>
</gene>
<comment type="caution">
    <text evidence="11">The sequence shown here is derived from an EMBL/GenBank/DDBJ whole genome shotgun (WGS) entry which is preliminary data.</text>
</comment>
<keyword evidence="12" id="KW-1185">Reference proteome</keyword>
<dbReference type="InterPro" id="IPR000949">
    <property type="entry name" value="ELM2_dom"/>
</dbReference>
<dbReference type="SUPFAM" id="SSF46689">
    <property type="entry name" value="Homeodomain-like"/>
    <property type="match status" value="2"/>
</dbReference>
<reference evidence="11 12" key="1">
    <citation type="submission" date="2024-02" db="EMBL/GenBank/DDBJ databases">
        <authorList>
            <person name="Daric V."/>
            <person name="Darras S."/>
        </authorList>
    </citation>
    <scope>NUCLEOTIDE SEQUENCE [LARGE SCALE GENOMIC DNA]</scope>
</reference>
<accession>A0ABP0GNG9</accession>
<keyword evidence="5" id="KW-0804">Transcription</keyword>
<dbReference type="InterPro" id="IPR017884">
    <property type="entry name" value="SANT_dom"/>
</dbReference>
<dbReference type="PROSITE" id="PS51293">
    <property type="entry name" value="SANT"/>
    <property type="match status" value="2"/>
</dbReference>
<dbReference type="SMART" id="SM00717">
    <property type="entry name" value="SANT"/>
    <property type="match status" value="2"/>
</dbReference>
<keyword evidence="6" id="KW-0539">Nucleus</keyword>
<evidence type="ECO:0000256" key="7">
    <source>
        <dbReference type="ARBA" id="ARBA00038011"/>
    </source>
</evidence>
<dbReference type="PANTHER" id="PTHR16089">
    <property type="entry name" value="REST COREPRESSOR COREST PROTEIN-RELATED"/>
    <property type="match status" value="1"/>
</dbReference>
<dbReference type="PROSITE" id="PS51156">
    <property type="entry name" value="ELM2"/>
    <property type="match status" value="1"/>
</dbReference>
<dbReference type="Pfam" id="PF20878">
    <property type="entry name" value="REST_helical"/>
    <property type="match status" value="1"/>
</dbReference>